<feature type="transmembrane region" description="Helical" evidence="1">
    <location>
        <begin position="20"/>
        <end position="41"/>
    </location>
</feature>
<dbReference type="AlphaFoldDB" id="A0A3E0VQN6"/>
<dbReference type="EMBL" id="NBXB01000045">
    <property type="protein sequence ID" value="RFA12196.1"/>
    <property type="molecule type" value="Genomic_DNA"/>
</dbReference>
<evidence type="ECO:0008006" key="4">
    <source>
        <dbReference type="Google" id="ProtNLM"/>
    </source>
</evidence>
<dbReference type="InterPro" id="IPR018730">
    <property type="entry name" value="DUF2273"/>
</dbReference>
<dbReference type="RefSeq" id="WP_116412969.1">
    <property type="nucleotide sequence ID" value="NZ_NBXB01000045.1"/>
</dbReference>
<dbReference type="Pfam" id="PF10031">
    <property type="entry name" value="DUF2273"/>
    <property type="match status" value="1"/>
</dbReference>
<proteinExistence type="predicted"/>
<evidence type="ECO:0000313" key="3">
    <source>
        <dbReference type="Proteomes" id="UP000256541"/>
    </source>
</evidence>
<gene>
    <name evidence="2" type="ORF">B7R22_17365</name>
</gene>
<sequence>MSSTATRAGIVIGTVLALTWIAFGFWAFVFVAVAMAIGAIVGRVIEGKLDLSAVVGAFRGKRSSS</sequence>
<keyword evidence="1" id="KW-0812">Transmembrane</keyword>
<dbReference type="Proteomes" id="UP000256541">
    <property type="component" value="Unassembled WGS sequence"/>
</dbReference>
<evidence type="ECO:0000256" key="1">
    <source>
        <dbReference type="SAM" id="Phobius"/>
    </source>
</evidence>
<accession>A0A3E0VQN6</accession>
<name>A0A3E0VQN6_9MICO</name>
<reference evidence="2 3" key="1">
    <citation type="submission" date="2017-04" db="EMBL/GenBank/DDBJ databases">
        <title>Comparative genome analysis of Subtercola boreus.</title>
        <authorList>
            <person name="Cho Y.-J."/>
            <person name="Cho A."/>
            <person name="Kim O.-S."/>
            <person name="Lee J.-I."/>
        </authorList>
    </citation>
    <scope>NUCLEOTIDE SEQUENCE [LARGE SCALE GENOMIC DNA]</scope>
    <source>
        <strain evidence="2 3">P27479</strain>
    </source>
</reference>
<keyword evidence="1" id="KW-1133">Transmembrane helix</keyword>
<keyword evidence="1" id="KW-0472">Membrane</keyword>
<comment type="caution">
    <text evidence="2">The sequence shown here is derived from an EMBL/GenBank/DDBJ whole genome shotgun (WGS) entry which is preliminary data.</text>
</comment>
<organism evidence="2 3">
    <name type="scientific">Subtercola boreus</name>
    <dbReference type="NCBI Taxonomy" id="120213"/>
    <lineage>
        <taxon>Bacteria</taxon>
        <taxon>Bacillati</taxon>
        <taxon>Actinomycetota</taxon>
        <taxon>Actinomycetes</taxon>
        <taxon>Micrococcales</taxon>
        <taxon>Microbacteriaceae</taxon>
        <taxon>Subtercola</taxon>
    </lineage>
</organism>
<protein>
    <recommendedName>
        <fullName evidence="4">DUF2273 domain-containing protein</fullName>
    </recommendedName>
</protein>
<evidence type="ECO:0000313" key="2">
    <source>
        <dbReference type="EMBL" id="RFA12196.1"/>
    </source>
</evidence>